<reference evidence="1 2" key="1">
    <citation type="submission" date="2015-07" db="EMBL/GenBank/DDBJ databases">
        <title>Comparative genomics of the Sigatoka disease complex on banana suggests a link between parallel evolutionary changes in Pseudocercospora fijiensis and Pseudocercospora eumusae and increased virulence on the banana host.</title>
        <authorList>
            <person name="Chang T.-C."/>
            <person name="Salvucci A."/>
            <person name="Crous P.W."/>
            <person name="Stergiopoulos I."/>
        </authorList>
    </citation>
    <scope>NUCLEOTIDE SEQUENCE [LARGE SCALE GENOMIC DNA]</scope>
    <source>
        <strain evidence="1 2">CBS 116634</strain>
    </source>
</reference>
<proteinExistence type="predicted"/>
<comment type="caution">
    <text evidence="1">The sequence shown here is derived from an EMBL/GenBank/DDBJ whole genome shotgun (WGS) entry which is preliminary data.</text>
</comment>
<gene>
    <name evidence="1" type="ORF">AC579_9287</name>
</gene>
<dbReference type="Proteomes" id="UP000073492">
    <property type="component" value="Unassembled WGS sequence"/>
</dbReference>
<name>A0A139HEN0_9PEZI</name>
<accession>A0A139HEN0</accession>
<keyword evidence="2" id="KW-1185">Reference proteome</keyword>
<sequence length="130" mass="14394">MAQPQIPMLKQTCQTLDQKISNSQPGNIVVTQSDIPNNFIRKLALHLLNEFEDAEERLKKVHGKVEDLGGCDQLTDWRADGNFKGVAGMDALNDGGLQAYLLHILVPKIVGMKAEVAQKEVQVEKEKDGK</sequence>
<dbReference type="AlphaFoldDB" id="A0A139HEN0"/>
<protein>
    <submittedName>
        <fullName evidence="1">Uncharacterized protein</fullName>
    </submittedName>
</protein>
<evidence type="ECO:0000313" key="2">
    <source>
        <dbReference type="Proteomes" id="UP000073492"/>
    </source>
</evidence>
<dbReference type="OrthoDB" id="10571190at2759"/>
<evidence type="ECO:0000313" key="1">
    <source>
        <dbReference type="EMBL" id="KXT00883.1"/>
    </source>
</evidence>
<dbReference type="EMBL" id="LFZO01000670">
    <property type="protein sequence ID" value="KXT00883.1"/>
    <property type="molecule type" value="Genomic_DNA"/>
</dbReference>
<organism evidence="1 2">
    <name type="scientific">Pseudocercospora musae</name>
    <dbReference type="NCBI Taxonomy" id="113226"/>
    <lineage>
        <taxon>Eukaryota</taxon>
        <taxon>Fungi</taxon>
        <taxon>Dikarya</taxon>
        <taxon>Ascomycota</taxon>
        <taxon>Pezizomycotina</taxon>
        <taxon>Dothideomycetes</taxon>
        <taxon>Dothideomycetidae</taxon>
        <taxon>Mycosphaerellales</taxon>
        <taxon>Mycosphaerellaceae</taxon>
        <taxon>Pseudocercospora</taxon>
    </lineage>
</organism>